<proteinExistence type="predicted"/>
<dbReference type="EMBL" id="BNDY01000017">
    <property type="protein sequence ID" value="GHI42828.1"/>
    <property type="molecule type" value="Genomic_DNA"/>
</dbReference>
<protein>
    <submittedName>
        <fullName evidence="1">Uncharacterized protein</fullName>
    </submittedName>
</protein>
<gene>
    <name evidence="1" type="ORF">Sviol_72360</name>
</gene>
<evidence type="ECO:0000313" key="1">
    <source>
        <dbReference type="EMBL" id="GHI42828.1"/>
    </source>
</evidence>
<name>A0ABQ3QZY8_9ACTN</name>
<reference evidence="1" key="1">
    <citation type="submission" date="2024-05" db="EMBL/GenBank/DDBJ databases">
        <title>Whole genome shotgun sequence of Streptomyces violascens NBRC 12920.</title>
        <authorList>
            <person name="Komaki H."/>
            <person name="Tamura T."/>
        </authorList>
    </citation>
    <scope>NUCLEOTIDE SEQUENCE</scope>
    <source>
        <strain evidence="1">NBRC 12920</strain>
    </source>
</reference>
<comment type="caution">
    <text evidence="1">The sequence shown here is derived from an EMBL/GenBank/DDBJ whole genome shotgun (WGS) entry which is preliminary data.</text>
</comment>
<keyword evidence="2" id="KW-1185">Reference proteome</keyword>
<sequence>MFGNRGAHEVPSPDVLRAVLGGLQRRLEPGELPVPGCDICQAASGARAGAHMTGNPVAVRQATRIIRGHPHGAGAGLNLDAGELAEFTRPRPGAVDPRACAECALIKLLAVEVVAADSRELAARWIELAYQHAELGHPWDRRLVRD</sequence>
<accession>A0ABQ3QZY8</accession>
<dbReference type="RefSeq" id="WP_189963814.1">
    <property type="nucleotide sequence ID" value="NZ_BMUA01000009.1"/>
</dbReference>
<evidence type="ECO:0000313" key="2">
    <source>
        <dbReference type="Proteomes" id="UP001050808"/>
    </source>
</evidence>
<organism evidence="1 2">
    <name type="scientific">Streptomyces violascens</name>
    <dbReference type="NCBI Taxonomy" id="67381"/>
    <lineage>
        <taxon>Bacteria</taxon>
        <taxon>Bacillati</taxon>
        <taxon>Actinomycetota</taxon>
        <taxon>Actinomycetes</taxon>
        <taxon>Kitasatosporales</taxon>
        <taxon>Streptomycetaceae</taxon>
        <taxon>Streptomyces</taxon>
    </lineage>
</organism>
<dbReference type="Proteomes" id="UP001050808">
    <property type="component" value="Unassembled WGS sequence"/>
</dbReference>